<dbReference type="AlphaFoldDB" id="A0A3S5AR98"/>
<keyword evidence="3" id="KW-1185">Reference proteome</keyword>
<reference evidence="2" key="1">
    <citation type="submission" date="2018-11" db="EMBL/GenBank/DDBJ databases">
        <authorList>
            <consortium name="Pathogen Informatics"/>
        </authorList>
    </citation>
    <scope>NUCLEOTIDE SEQUENCE</scope>
</reference>
<protein>
    <submittedName>
        <fullName evidence="2">Uncharacterized protein</fullName>
    </submittedName>
</protein>
<dbReference type="Proteomes" id="UP000784294">
    <property type="component" value="Unassembled WGS sequence"/>
</dbReference>
<organism evidence="2 3">
    <name type="scientific">Protopolystoma xenopodis</name>
    <dbReference type="NCBI Taxonomy" id="117903"/>
    <lineage>
        <taxon>Eukaryota</taxon>
        <taxon>Metazoa</taxon>
        <taxon>Spiralia</taxon>
        <taxon>Lophotrochozoa</taxon>
        <taxon>Platyhelminthes</taxon>
        <taxon>Monogenea</taxon>
        <taxon>Polyopisthocotylea</taxon>
        <taxon>Polystomatidea</taxon>
        <taxon>Polystomatidae</taxon>
        <taxon>Protopolystoma</taxon>
    </lineage>
</organism>
<feature type="region of interest" description="Disordered" evidence="1">
    <location>
        <begin position="1"/>
        <end position="22"/>
    </location>
</feature>
<evidence type="ECO:0000313" key="3">
    <source>
        <dbReference type="Proteomes" id="UP000784294"/>
    </source>
</evidence>
<accession>A0A3S5AR98</accession>
<comment type="caution">
    <text evidence="2">The sequence shown here is derived from an EMBL/GenBank/DDBJ whole genome shotgun (WGS) entry which is preliminary data.</text>
</comment>
<proteinExistence type="predicted"/>
<dbReference type="EMBL" id="CAAALY010080293">
    <property type="protein sequence ID" value="VEL26442.1"/>
    <property type="molecule type" value="Genomic_DNA"/>
</dbReference>
<evidence type="ECO:0000256" key="1">
    <source>
        <dbReference type="SAM" id="MobiDB-lite"/>
    </source>
</evidence>
<gene>
    <name evidence="2" type="ORF">PXEA_LOCUS19882</name>
</gene>
<name>A0A3S5AR98_9PLAT</name>
<evidence type="ECO:0000313" key="2">
    <source>
        <dbReference type="EMBL" id="VEL26442.1"/>
    </source>
</evidence>
<dbReference type="OrthoDB" id="6272343at2759"/>
<feature type="non-terminal residue" evidence="2">
    <location>
        <position position="1"/>
    </location>
</feature>
<sequence length="147" mass="16079">PQGLLDSESLPGVGPHRLHSTPDCLPERSASAIIDVEVDASAGDTSSICLDLPFSLTPGRLLDVSGNSQGYAVSPGFPRRSTRAPITELINTVRQMTDIRELRSLAQFLIDQYHVISTELFSSGLEISLLDYTNNYRFLSAFIELRA</sequence>